<dbReference type="GO" id="GO:0003677">
    <property type="term" value="F:DNA binding"/>
    <property type="evidence" value="ECO:0007669"/>
    <property type="project" value="InterPro"/>
</dbReference>
<reference evidence="1" key="1">
    <citation type="submission" date="2022-06" db="EMBL/GenBank/DDBJ databases">
        <title>A novel DMS-producing enzyme.</title>
        <authorList>
            <person name="Zhang Y."/>
        </authorList>
    </citation>
    <scope>NUCLEOTIDE SEQUENCE</scope>
    <source>
        <strain evidence="1">RT37</strain>
    </source>
</reference>
<name>A0AAU7KES0_9GAMM</name>
<organism evidence="1">
    <name type="scientific">Halomonas sp. RT37</name>
    <dbReference type="NCBI Taxonomy" id="2950872"/>
    <lineage>
        <taxon>Bacteria</taxon>
        <taxon>Pseudomonadati</taxon>
        <taxon>Pseudomonadota</taxon>
        <taxon>Gammaproteobacteria</taxon>
        <taxon>Oceanospirillales</taxon>
        <taxon>Halomonadaceae</taxon>
        <taxon>Halomonas</taxon>
    </lineage>
</organism>
<evidence type="ECO:0000313" key="1">
    <source>
        <dbReference type="EMBL" id="XBO70036.1"/>
    </source>
</evidence>
<dbReference type="NCBIfam" id="TIGR02684">
    <property type="entry name" value="dnstrm_HI1420"/>
    <property type="match status" value="1"/>
</dbReference>
<proteinExistence type="predicted"/>
<sequence length="288" mass="31219">MNSTVFIGGSRHVSRLSEKVKERLNNVINSGHRVVVGDANGADKAVQKYLSEAHYDKVTVFCSGDKPRNNLGHWHIHHITPPKGTKGFQFYAAKDREMAREADFGLMIWDSKSAGTVLNVLRLVRAGKIAVLINVSDKTTFNIKSTAQWEDFLSCVSPKLRADLRERATPDEWMPAEASSQHNLFESCEPESAVHKRGELTVPSDDELAAAINAALAAGDPAAVIDALGSIARAHGMSQVAKHTGLARESLYRSLSAGGNPEFATVLKVMAAVGLRLEANKQHTDNAA</sequence>
<dbReference type="InterPro" id="IPR010982">
    <property type="entry name" value="Lambda_DNA-bd_dom_sf"/>
</dbReference>
<protein>
    <submittedName>
        <fullName evidence="1">Addiction module antidote protein</fullName>
    </submittedName>
</protein>
<dbReference type="AlphaFoldDB" id="A0AAU7KES0"/>
<dbReference type="PANTHER" id="PTHR40275">
    <property type="entry name" value="SSL7038 PROTEIN"/>
    <property type="match status" value="1"/>
</dbReference>
<dbReference type="RefSeq" id="WP_348826928.1">
    <property type="nucleotide sequence ID" value="NZ_CP098827.1"/>
</dbReference>
<dbReference type="Pfam" id="PF21716">
    <property type="entry name" value="dnstrm_HI1420"/>
    <property type="match status" value="1"/>
</dbReference>
<gene>
    <name evidence="1" type="ORF">NFG58_15600</name>
</gene>
<dbReference type="SUPFAM" id="SSF47413">
    <property type="entry name" value="lambda repressor-like DNA-binding domains"/>
    <property type="match status" value="1"/>
</dbReference>
<dbReference type="EMBL" id="CP098827">
    <property type="protein sequence ID" value="XBO70036.1"/>
    <property type="molecule type" value="Genomic_DNA"/>
</dbReference>
<dbReference type="PANTHER" id="PTHR40275:SF1">
    <property type="entry name" value="SSL7038 PROTEIN"/>
    <property type="match status" value="1"/>
</dbReference>
<accession>A0AAU7KES0</accession>
<dbReference type="InterPro" id="IPR014057">
    <property type="entry name" value="HI1420"/>
</dbReference>